<name>A0A1H8EK05_9ACTN</name>
<evidence type="ECO:0000256" key="1">
    <source>
        <dbReference type="ARBA" id="ARBA00009129"/>
    </source>
</evidence>
<proteinExistence type="inferred from homology"/>
<comment type="similarity">
    <text evidence="1">Belongs to the UPF0337 (CsbD) family.</text>
</comment>
<accession>A0A1H8EK05</accession>
<evidence type="ECO:0000259" key="3">
    <source>
        <dbReference type="Pfam" id="PF05532"/>
    </source>
</evidence>
<protein>
    <submittedName>
        <fullName evidence="4">CsbD-like</fullName>
    </submittedName>
</protein>
<reference evidence="4 5" key="1">
    <citation type="submission" date="2016-10" db="EMBL/GenBank/DDBJ databases">
        <authorList>
            <person name="de Groot N.N."/>
        </authorList>
    </citation>
    <scope>NUCLEOTIDE SEQUENCE [LARGE SCALE GENOMIC DNA]</scope>
    <source>
        <strain evidence="4 5">CGMCC 4.2026</strain>
    </source>
</reference>
<evidence type="ECO:0000313" key="5">
    <source>
        <dbReference type="Proteomes" id="UP000181951"/>
    </source>
</evidence>
<organism evidence="4 5">
    <name type="scientific">Actinacidiphila rubida</name>
    <dbReference type="NCBI Taxonomy" id="310780"/>
    <lineage>
        <taxon>Bacteria</taxon>
        <taxon>Bacillati</taxon>
        <taxon>Actinomycetota</taxon>
        <taxon>Actinomycetes</taxon>
        <taxon>Kitasatosporales</taxon>
        <taxon>Streptomycetaceae</taxon>
        <taxon>Actinacidiphila</taxon>
    </lineage>
</organism>
<dbReference type="AlphaFoldDB" id="A0A1H8EK05"/>
<dbReference type="Proteomes" id="UP000181951">
    <property type="component" value="Unassembled WGS sequence"/>
</dbReference>
<dbReference type="InterPro" id="IPR036629">
    <property type="entry name" value="YjbJ_sf"/>
</dbReference>
<dbReference type="RefSeq" id="WP_069462110.1">
    <property type="nucleotide sequence ID" value="NZ_FODD01000002.1"/>
</dbReference>
<feature type="region of interest" description="Disordered" evidence="2">
    <location>
        <begin position="1"/>
        <end position="61"/>
    </location>
</feature>
<keyword evidence="5" id="KW-1185">Reference proteome</keyword>
<dbReference type="Pfam" id="PF05532">
    <property type="entry name" value="CsbD"/>
    <property type="match status" value="1"/>
</dbReference>
<dbReference type="Gene3D" id="1.10.1470.10">
    <property type="entry name" value="YjbJ"/>
    <property type="match status" value="1"/>
</dbReference>
<dbReference type="InterPro" id="IPR008462">
    <property type="entry name" value="CsbD"/>
</dbReference>
<dbReference type="SUPFAM" id="SSF69047">
    <property type="entry name" value="Hypothetical protein YjbJ"/>
    <property type="match status" value="1"/>
</dbReference>
<gene>
    <name evidence="4" type="ORF">SAMN05216267_1002223</name>
</gene>
<evidence type="ECO:0000313" key="4">
    <source>
        <dbReference type="EMBL" id="SEN19197.1"/>
    </source>
</evidence>
<dbReference type="STRING" id="310780.SAMN05216267_1002223"/>
<feature type="domain" description="CsbD-like" evidence="3">
    <location>
        <begin position="5"/>
        <end position="57"/>
    </location>
</feature>
<sequence>MSASDKAHAKTDQVKGKAKETAGHAVGNERLEAEGRADQAKGDAREAGEKIKDAAKDVLGD</sequence>
<dbReference type="EMBL" id="FODD01000002">
    <property type="protein sequence ID" value="SEN19197.1"/>
    <property type="molecule type" value="Genomic_DNA"/>
</dbReference>
<evidence type="ECO:0000256" key="2">
    <source>
        <dbReference type="SAM" id="MobiDB-lite"/>
    </source>
</evidence>
<dbReference type="OrthoDB" id="2143260at2"/>